<comment type="caution">
    <text evidence="1">The sequence shown here is derived from an EMBL/GenBank/DDBJ whole genome shotgun (WGS) entry which is preliminary data.</text>
</comment>
<dbReference type="SUPFAM" id="SSF102114">
    <property type="entry name" value="Radical SAM enzymes"/>
    <property type="match status" value="1"/>
</dbReference>
<accession>X1CQR7</accession>
<dbReference type="EMBL" id="BART01036417">
    <property type="protein sequence ID" value="GAH10761.1"/>
    <property type="molecule type" value="Genomic_DNA"/>
</dbReference>
<dbReference type="Gene3D" id="3.20.20.70">
    <property type="entry name" value="Aldolase class I"/>
    <property type="match status" value="1"/>
</dbReference>
<name>X1CQR7_9ZZZZ</name>
<dbReference type="InterPro" id="IPR058240">
    <property type="entry name" value="rSAM_sf"/>
</dbReference>
<evidence type="ECO:0000313" key="1">
    <source>
        <dbReference type="EMBL" id="GAH10761.1"/>
    </source>
</evidence>
<dbReference type="InterPro" id="IPR013785">
    <property type="entry name" value="Aldolase_TIM"/>
</dbReference>
<dbReference type="AlphaFoldDB" id="X1CQR7"/>
<organism evidence="1">
    <name type="scientific">marine sediment metagenome</name>
    <dbReference type="NCBI Taxonomy" id="412755"/>
    <lineage>
        <taxon>unclassified sequences</taxon>
        <taxon>metagenomes</taxon>
        <taxon>ecological metagenomes</taxon>
    </lineage>
</organism>
<protein>
    <submittedName>
        <fullName evidence="1">Uncharacterized protein</fullName>
    </submittedName>
</protein>
<reference evidence="1" key="1">
    <citation type="journal article" date="2014" name="Front. Microbiol.">
        <title>High frequency of phylogenetically diverse reductive dehalogenase-homologous genes in deep subseafloor sedimentary metagenomes.</title>
        <authorList>
            <person name="Kawai M."/>
            <person name="Futagami T."/>
            <person name="Toyoda A."/>
            <person name="Takaki Y."/>
            <person name="Nishi S."/>
            <person name="Hori S."/>
            <person name="Arai W."/>
            <person name="Tsubouchi T."/>
            <person name="Morono Y."/>
            <person name="Uchiyama I."/>
            <person name="Ito T."/>
            <person name="Fujiyama A."/>
            <person name="Inagaki F."/>
            <person name="Takami H."/>
        </authorList>
    </citation>
    <scope>NUCLEOTIDE SEQUENCE</scope>
    <source>
        <strain evidence="1">Expedition CK06-06</strain>
    </source>
</reference>
<feature type="non-terminal residue" evidence="1">
    <location>
        <position position="171"/>
    </location>
</feature>
<feature type="non-terminal residue" evidence="1">
    <location>
        <position position="1"/>
    </location>
</feature>
<gene>
    <name evidence="1" type="ORF">S01H4_61425</name>
</gene>
<sequence length="171" mass="19564">YELSKKSGIQTNGYNISNDLLKIFVKYNTSVGFSIDGPWPLNELRGSGSKANRKKQTRRILKNLERVINTEVPTKDPNKKRYLRASVICVLHKKNAVGDRLETLKHWVKEISDKGLQGRLNPCCCGNPEIDLTPEEAVTAYLELYDFMSEEGIPYWSPFKDIINNFKGEKQ</sequence>
<proteinExistence type="predicted"/>